<accession>A0A8J7SV27</accession>
<organism evidence="5 6">
    <name type="scientific">Fuscibacter oryzae</name>
    <dbReference type="NCBI Taxonomy" id="2803939"/>
    <lineage>
        <taxon>Bacteria</taxon>
        <taxon>Pseudomonadati</taxon>
        <taxon>Pseudomonadota</taxon>
        <taxon>Alphaproteobacteria</taxon>
        <taxon>Rhodobacterales</taxon>
        <taxon>Paracoccaceae</taxon>
        <taxon>Fuscibacter</taxon>
    </lineage>
</organism>
<gene>
    <name evidence="5" type="primary">mgrA</name>
    <name evidence="5" type="ORF">JI744_13315</name>
</gene>
<sequence>MTYHPAEDRYSRMIYRRCGNSGLKLPAISLGLWHNFGDDTPHATKQAICRTAFDHGITHFDLANNYGPPYGSAETAFGRILAEDFAGLRDELIISSKAGYDMWAGPYGEWGSRKYVIASCDQSLKRMGLDYVDIFYSHRFDPETPLEETMGALDHIVRSGRALYIGISSYNSQRTREAVAILKDLGTPLLIHQPSYSILNRWVETDGLKDTLTELGVGSIAFTPLAQGILTKKYLGGVPTGSRAAQGKSLDPATITDRALASVRALDALAQARGQTLAQMALAWVLRNGGITTALIGASKPEQVVDCAGAIGNLEFTAAELAQIDAIAEEPDINLWAQSAEL</sequence>
<comment type="similarity">
    <text evidence="1">Belongs to the shaker potassium channel beta subunit family.</text>
</comment>
<keyword evidence="2" id="KW-0521">NADP</keyword>
<feature type="domain" description="NADP-dependent oxidoreductase" evidence="4">
    <location>
        <begin position="28"/>
        <end position="328"/>
    </location>
</feature>
<reference evidence="5" key="1">
    <citation type="submission" date="2021-01" db="EMBL/GenBank/DDBJ databases">
        <title>Genome seq and assembly of Tabrizicola sp. KVB23.</title>
        <authorList>
            <person name="Chhetri G."/>
        </authorList>
    </citation>
    <scope>NUCLEOTIDE SEQUENCE</scope>
    <source>
        <strain evidence="5">KVB23</strain>
    </source>
</reference>
<evidence type="ECO:0000313" key="6">
    <source>
        <dbReference type="Proteomes" id="UP000619033"/>
    </source>
</evidence>
<proteinExistence type="inferred from homology"/>
<protein>
    <submittedName>
        <fullName evidence="5">L-glyceraldehyde 3-phosphate reductase</fullName>
        <ecNumber evidence="5">1.1.1.-</ecNumber>
    </submittedName>
</protein>
<dbReference type="Gene3D" id="3.20.20.100">
    <property type="entry name" value="NADP-dependent oxidoreductase domain"/>
    <property type="match status" value="1"/>
</dbReference>
<dbReference type="PANTHER" id="PTHR43150">
    <property type="entry name" value="HYPERKINETIC, ISOFORM M"/>
    <property type="match status" value="1"/>
</dbReference>
<evidence type="ECO:0000259" key="4">
    <source>
        <dbReference type="Pfam" id="PF00248"/>
    </source>
</evidence>
<keyword evidence="3 5" id="KW-0560">Oxidoreductase</keyword>
<dbReference type="RefSeq" id="WP_202661622.1">
    <property type="nucleotide sequence ID" value="NZ_JAESVP010000006.1"/>
</dbReference>
<keyword evidence="6" id="KW-1185">Reference proteome</keyword>
<evidence type="ECO:0000256" key="2">
    <source>
        <dbReference type="ARBA" id="ARBA00022857"/>
    </source>
</evidence>
<evidence type="ECO:0000256" key="3">
    <source>
        <dbReference type="ARBA" id="ARBA00023002"/>
    </source>
</evidence>
<dbReference type="NCBIfam" id="NF007388">
    <property type="entry name" value="PRK09912.1"/>
    <property type="match status" value="1"/>
</dbReference>
<dbReference type="Proteomes" id="UP000619033">
    <property type="component" value="Unassembled WGS sequence"/>
</dbReference>
<dbReference type="EMBL" id="JAESVP010000006">
    <property type="protein sequence ID" value="MBL4929087.1"/>
    <property type="molecule type" value="Genomic_DNA"/>
</dbReference>
<comment type="caution">
    <text evidence="5">The sequence shown here is derived from an EMBL/GenBank/DDBJ whole genome shotgun (WGS) entry which is preliminary data.</text>
</comment>
<dbReference type="InterPro" id="IPR023210">
    <property type="entry name" value="NADP_OxRdtase_dom"/>
</dbReference>
<name>A0A8J7SV27_9RHOB</name>
<evidence type="ECO:0000313" key="5">
    <source>
        <dbReference type="EMBL" id="MBL4929087.1"/>
    </source>
</evidence>
<dbReference type="GO" id="GO:0016616">
    <property type="term" value="F:oxidoreductase activity, acting on the CH-OH group of donors, NAD or NADP as acceptor"/>
    <property type="evidence" value="ECO:0007669"/>
    <property type="project" value="InterPro"/>
</dbReference>
<dbReference type="AlphaFoldDB" id="A0A8J7SV27"/>
<dbReference type="SUPFAM" id="SSF51430">
    <property type="entry name" value="NAD(P)-linked oxidoreductase"/>
    <property type="match status" value="1"/>
</dbReference>
<evidence type="ECO:0000256" key="1">
    <source>
        <dbReference type="ARBA" id="ARBA00006515"/>
    </source>
</evidence>
<dbReference type="Pfam" id="PF00248">
    <property type="entry name" value="Aldo_ket_red"/>
    <property type="match status" value="1"/>
</dbReference>
<dbReference type="CDD" id="cd19150">
    <property type="entry name" value="AKR_AKR14A1"/>
    <property type="match status" value="1"/>
</dbReference>
<dbReference type="EC" id="1.1.1.-" evidence="5"/>
<dbReference type="InterPro" id="IPR047628">
    <property type="entry name" value="GAP_reductase"/>
</dbReference>
<dbReference type="InterPro" id="IPR005399">
    <property type="entry name" value="K_chnl_volt-dep_bsu_KCNAB-rel"/>
</dbReference>
<dbReference type="GO" id="GO:0051596">
    <property type="term" value="P:methylglyoxal catabolic process"/>
    <property type="evidence" value="ECO:0007669"/>
    <property type="project" value="InterPro"/>
</dbReference>
<dbReference type="PRINTS" id="PR01577">
    <property type="entry name" value="KCNABCHANNEL"/>
</dbReference>
<dbReference type="PANTHER" id="PTHR43150:SF4">
    <property type="entry name" value="L-GLYCERALDEHYDE 3-PHOSPHATE REDUCTASE"/>
    <property type="match status" value="1"/>
</dbReference>
<dbReference type="InterPro" id="IPR036812">
    <property type="entry name" value="NAD(P)_OxRdtase_dom_sf"/>
</dbReference>